<sequence>MRQESIRNVRGSLSKDGDDGGARASWRVAWFLLAVAGCGGSSKIAAPVTASSRPVGPPEPVATAAVSTANEDGAAVFAQRCAGCHQGPDPSRPDFSVPLTRDLASRAILAVLAQDMPPRTSTVRAGFTEAGRASLLQWLCSRTSRSEDTCARFVRFETAPVLTRSGPTILTAINQDAASPITEDTTKFVLDSSPTNPNGYTGPRQTVRDARLVGVALLAAVEACRPPSGQPATAAIESERRRCVEKILARAVEPPSPARR</sequence>
<dbReference type="GO" id="GO:0020037">
    <property type="term" value="F:heme binding"/>
    <property type="evidence" value="ECO:0007669"/>
    <property type="project" value="InterPro"/>
</dbReference>
<dbReference type="GO" id="GO:0009055">
    <property type="term" value="F:electron transfer activity"/>
    <property type="evidence" value="ECO:0007669"/>
    <property type="project" value="InterPro"/>
</dbReference>
<dbReference type="AlphaFoldDB" id="A0A3S5GY91"/>
<evidence type="ECO:0000256" key="2">
    <source>
        <dbReference type="ARBA" id="ARBA00022723"/>
    </source>
</evidence>
<evidence type="ECO:0000256" key="1">
    <source>
        <dbReference type="ARBA" id="ARBA00022617"/>
    </source>
</evidence>
<dbReference type="SUPFAM" id="SSF46626">
    <property type="entry name" value="Cytochrome c"/>
    <property type="match status" value="1"/>
</dbReference>
<dbReference type="PROSITE" id="PS51007">
    <property type="entry name" value="CYTC"/>
    <property type="match status" value="1"/>
</dbReference>
<evidence type="ECO:0000256" key="3">
    <source>
        <dbReference type="ARBA" id="ARBA00023004"/>
    </source>
</evidence>
<protein>
    <recommendedName>
        <fullName evidence="6">Cytochrome c domain-containing protein</fullName>
    </recommendedName>
</protein>
<evidence type="ECO:0000256" key="5">
    <source>
        <dbReference type="SAM" id="MobiDB-lite"/>
    </source>
</evidence>
<accession>A0A3S5GY91</accession>
<feature type="region of interest" description="Disordered" evidence="5">
    <location>
        <begin position="1"/>
        <end position="21"/>
    </location>
</feature>
<dbReference type="GO" id="GO:0046872">
    <property type="term" value="F:metal ion binding"/>
    <property type="evidence" value="ECO:0007669"/>
    <property type="project" value="UniProtKB-KW"/>
</dbReference>
<evidence type="ECO:0000256" key="4">
    <source>
        <dbReference type="PROSITE-ProRule" id="PRU00433"/>
    </source>
</evidence>
<feature type="domain" description="Cytochrome c" evidence="6">
    <location>
        <begin position="68"/>
        <end position="143"/>
    </location>
</feature>
<organism evidence="7">
    <name type="scientific">Sorangium cellulosum</name>
    <name type="common">Polyangium cellulosum</name>
    <dbReference type="NCBI Taxonomy" id="56"/>
    <lineage>
        <taxon>Bacteria</taxon>
        <taxon>Pseudomonadati</taxon>
        <taxon>Myxococcota</taxon>
        <taxon>Polyangia</taxon>
        <taxon>Polyangiales</taxon>
        <taxon>Polyangiaceae</taxon>
        <taxon>Sorangium</taxon>
    </lineage>
</organism>
<name>A0A3S5GY91_SORCE</name>
<proteinExistence type="predicted"/>
<keyword evidence="3 4" id="KW-0408">Iron</keyword>
<evidence type="ECO:0000313" key="7">
    <source>
        <dbReference type="EMBL" id="AYM54271.1"/>
    </source>
</evidence>
<reference evidence="7" key="1">
    <citation type="journal article" date="2018" name="J. Ind. Microbiol. Biotechnol.">
        <title>Genome mining reveals uncommon alkylpyrones as type III PKS products from myxobacteria.</title>
        <authorList>
            <person name="Hug J.J."/>
            <person name="Panter F."/>
            <person name="Krug D."/>
            <person name="Muller R."/>
        </authorList>
    </citation>
    <scope>NUCLEOTIDE SEQUENCE</scope>
    <source>
        <strain evidence="7">So ce1128</strain>
    </source>
</reference>
<keyword evidence="1 4" id="KW-0349">Heme</keyword>
<dbReference type="InterPro" id="IPR009056">
    <property type="entry name" value="Cyt_c-like_dom"/>
</dbReference>
<dbReference type="InterPro" id="IPR036909">
    <property type="entry name" value="Cyt_c-like_dom_sf"/>
</dbReference>
<dbReference type="EMBL" id="MH908920">
    <property type="protein sequence ID" value="AYM54271.1"/>
    <property type="molecule type" value="Genomic_DNA"/>
</dbReference>
<evidence type="ECO:0000259" key="6">
    <source>
        <dbReference type="PROSITE" id="PS51007"/>
    </source>
</evidence>
<keyword evidence="2 4" id="KW-0479">Metal-binding</keyword>